<reference evidence="1" key="1">
    <citation type="submission" date="2018-10" db="EMBL/GenBank/DDBJ databases">
        <title>Hidden diversity of soil giant viruses.</title>
        <authorList>
            <person name="Schulz F."/>
            <person name="Alteio L."/>
            <person name="Goudeau D."/>
            <person name="Ryan E.M."/>
            <person name="Malmstrom R.R."/>
            <person name="Blanchard J."/>
            <person name="Woyke T."/>
        </authorList>
    </citation>
    <scope>NUCLEOTIDE SEQUENCE</scope>
    <source>
        <strain evidence="1">HAV1</strain>
    </source>
</reference>
<gene>
    <name evidence="1" type="ORF">Harvfovirus29_12</name>
</gene>
<name>A0A3G5A6B6_9VIRU</name>
<sequence length="63" mass="7443">MKDIFFFAFIPILKYGAFPLRFRKNNDIPDSEIMNRCCQNTISSADPTDSSFIDEIIMEYPKW</sequence>
<dbReference type="EMBL" id="MK072271">
    <property type="protein sequence ID" value="AYV81363.1"/>
    <property type="molecule type" value="Genomic_DNA"/>
</dbReference>
<organism evidence="1">
    <name type="scientific">Harvfovirus sp</name>
    <dbReference type="NCBI Taxonomy" id="2487768"/>
    <lineage>
        <taxon>Viruses</taxon>
        <taxon>Varidnaviria</taxon>
        <taxon>Bamfordvirae</taxon>
        <taxon>Nucleocytoviricota</taxon>
        <taxon>Megaviricetes</taxon>
        <taxon>Imitervirales</taxon>
        <taxon>Mimiviridae</taxon>
        <taxon>Klosneuvirinae</taxon>
    </lineage>
</organism>
<proteinExistence type="predicted"/>
<accession>A0A3G5A6B6</accession>
<protein>
    <submittedName>
        <fullName evidence="1">Uncharacterized protein</fullName>
    </submittedName>
</protein>
<evidence type="ECO:0000313" key="1">
    <source>
        <dbReference type="EMBL" id="AYV81363.1"/>
    </source>
</evidence>